<evidence type="ECO:0000313" key="1">
    <source>
        <dbReference type="EMBL" id="OBZ75688.1"/>
    </source>
</evidence>
<name>A0A1C7MFT4_GRIFR</name>
<dbReference type="Proteomes" id="UP000092993">
    <property type="component" value="Unassembled WGS sequence"/>
</dbReference>
<gene>
    <name evidence="1" type="ORF">A0H81_04639</name>
</gene>
<dbReference type="AlphaFoldDB" id="A0A1C7MFT4"/>
<accession>A0A1C7MFT4</accession>
<organism evidence="1 2">
    <name type="scientific">Grifola frondosa</name>
    <name type="common">Maitake</name>
    <name type="synonym">Polyporus frondosus</name>
    <dbReference type="NCBI Taxonomy" id="5627"/>
    <lineage>
        <taxon>Eukaryota</taxon>
        <taxon>Fungi</taxon>
        <taxon>Dikarya</taxon>
        <taxon>Basidiomycota</taxon>
        <taxon>Agaricomycotina</taxon>
        <taxon>Agaricomycetes</taxon>
        <taxon>Polyporales</taxon>
        <taxon>Grifolaceae</taxon>
        <taxon>Grifola</taxon>
    </lineage>
</organism>
<evidence type="ECO:0000313" key="2">
    <source>
        <dbReference type="Proteomes" id="UP000092993"/>
    </source>
</evidence>
<sequence>MTQLRDYFGPSFLWNHTDKFFTGAVVATSCSMSYSTQTGIACNAPYLVVVSLCSIYKPNFLPLHHIHNMFIAEIPIPVNQTYCSNHAKRDAKGRPLCEFQNMSYFVSSSSPSGTYNCGGEGCNGYYFATHTTTVKYTKTTTQK</sequence>
<proteinExistence type="predicted"/>
<comment type="caution">
    <text evidence="1">The sequence shown here is derived from an EMBL/GenBank/DDBJ whole genome shotgun (WGS) entry which is preliminary data.</text>
</comment>
<protein>
    <submittedName>
        <fullName evidence="1">Uncharacterized protein</fullName>
    </submittedName>
</protein>
<dbReference type="PROSITE" id="PS51257">
    <property type="entry name" value="PROKAR_LIPOPROTEIN"/>
    <property type="match status" value="1"/>
</dbReference>
<dbReference type="EMBL" id="LUGG01000004">
    <property type="protein sequence ID" value="OBZ75688.1"/>
    <property type="molecule type" value="Genomic_DNA"/>
</dbReference>
<keyword evidence="2" id="KW-1185">Reference proteome</keyword>
<reference evidence="1 2" key="1">
    <citation type="submission" date="2016-03" db="EMBL/GenBank/DDBJ databases">
        <title>Whole genome sequencing of Grifola frondosa 9006-11.</title>
        <authorList>
            <person name="Min B."/>
            <person name="Park H."/>
            <person name="Kim J.-G."/>
            <person name="Cho H."/>
            <person name="Oh Y.-L."/>
            <person name="Kong W.-S."/>
            <person name="Choi I.-G."/>
        </authorList>
    </citation>
    <scope>NUCLEOTIDE SEQUENCE [LARGE SCALE GENOMIC DNA]</scope>
    <source>
        <strain evidence="1 2">9006-11</strain>
    </source>
</reference>